<dbReference type="InterPro" id="IPR037208">
    <property type="entry name" value="Spo0E-like_sf"/>
</dbReference>
<protein>
    <submittedName>
        <fullName evidence="1">Aspartyl-phosphate phosphatase Spo0E family protein</fullName>
    </submittedName>
</protein>
<proteinExistence type="predicted"/>
<sequence>MVMGFELKSIAKEIESLKESLNNAAAQNRFDLTDHALLQLSQKIDELIMEYYRILKYEVPLSSPPTLRIF</sequence>
<evidence type="ECO:0000313" key="2">
    <source>
        <dbReference type="Proteomes" id="UP000297900"/>
    </source>
</evidence>
<gene>
    <name evidence="1" type="ORF">E2980_22665</name>
</gene>
<comment type="caution">
    <text evidence="1">The sequence shown here is derived from an EMBL/GenBank/DDBJ whole genome shotgun (WGS) entry which is preliminary data.</text>
</comment>
<dbReference type="InterPro" id="IPR036638">
    <property type="entry name" value="HLH_DNA-bd_sf"/>
</dbReference>
<name>A0A4Y8LU06_9BACL</name>
<reference evidence="1 2" key="1">
    <citation type="submission" date="2019-03" db="EMBL/GenBank/DDBJ databases">
        <title>Cohnella endophytica sp. nov., a novel endophytic bacterium isolated from bark of Sonneratia apetala.</title>
        <authorList>
            <person name="Tuo L."/>
        </authorList>
    </citation>
    <scope>NUCLEOTIDE SEQUENCE [LARGE SCALE GENOMIC DNA]</scope>
    <source>
        <strain evidence="1 2">CCTCC AB 208254</strain>
    </source>
</reference>
<dbReference type="SUPFAM" id="SSF140500">
    <property type="entry name" value="BAS1536-like"/>
    <property type="match status" value="1"/>
</dbReference>
<dbReference type="AlphaFoldDB" id="A0A4Y8LU06"/>
<evidence type="ECO:0000313" key="1">
    <source>
        <dbReference type="EMBL" id="TFE19620.1"/>
    </source>
</evidence>
<dbReference type="Pfam" id="PF09388">
    <property type="entry name" value="SpoOE-like"/>
    <property type="match status" value="1"/>
</dbReference>
<dbReference type="EMBL" id="SOMN01000054">
    <property type="protein sequence ID" value="TFE19620.1"/>
    <property type="molecule type" value="Genomic_DNA"/>
</dbReference>
<dbReference type="GO" id="GO:0046983">
    <property type="term" value="F:protein dimerization activity"/>
    <property type="evidence" value="ECO:0007669"/>
    <property type="project" value="InterPro"/>
</dbReference>
<keyword evidence="2" id="KW-1185">Reference proteome</keyword>
<accession>A0A4Y8LU06</accession>
<dbReference type="InterPro" id="IPR018540">
    <property type="entry name" value="Spo0E-like"/>
</dbReference>
<dbReference type="Proteomes" id="UP000297900">
    <property type="component" value="Unassembled WGS sequence"/>
</dbReference>
<dbReference type="GO" id="GO:0043937">
    <property type="term" value="P:regulation of sporulation"/>
    <property type="evidence" value="ECO:0007669"/>
    <property type="project" value="InterPro"/>
</dbReference>
<dbReference type="OrthoDB" id="2645566at2"/>
<organism evidence="1 2">
    <name type="scientific">Cohnella luojiensis</name>
    <dbReference type="NCBI Taxonomy" id="652876"/>
    <lineage>
        <taxon>Bacteria</taxon>
        <taxon>Bacillati</taxon>
        <taxon>Bacillota</taxon>
        <taxon>Bacilli</taxon>
        <taxon>Bacillales</taxon>
        <taxon>Paenibacillaceae</taxon>
        <taxon>Cohnella</taxon>
    </lineage>
</organism>
<dbReference type="Gene3D" id="4.10.280.10">
    <property type="entry name" value="Helix-loop-helix DNA-binding domain"/>
    <property type="match status" value="1"/>
</dbReference>